<evidence type="ECO:0000313" key="2">
    <source>
        <dbReference type="Proteomes" id="UP001500604"/>
    </source>
</evidence>
<keyword evidence="2" id="KW-1185">Reference proteome</keyword>
<comment type="caution">
    <text evidence="1">The sequence shown here is derived from an EMBL/GenBank/DDBJ whole genome shotgun (WGS) entry which is preliminary data.</text>
</comment>
<protein>
    <submittedName>
        <fullName evidence="1">Uncharacterized protein</fullName>
    </submittedName>
</protein>
<proteinExistence type="predicted"/>
<evidence type="ECO:0000313" key="1">
    <source>
        <dbReference type="EMBL" id="GAA4649616.1"/>
    </source>
</evidence>
<sequence>MDVLARLHGKNEEAKQKATNVTINQQNITNNNGDLKAVKKKMQSMSDEELLSFVGQNTSLDPQPLTIEGEVVQDDVQGEDV</sequence>
<name>A0ABP8V133_9GAMM</name>
<organism evidence="1 2">
    <name type="scientific">Kistimonas scapharcae</name>
    <dbReference type="NCBI Taxonomy" id="1036133"/>
    <lineage>
        <taxon>Bacteria</taxon>
        <taxon>Pseudomonadati</taxon>
        <taxon>Pseudomonadota</taxon>
        <taxon>Gammaproteobacteria</taxon>
        <taxon>Oceanospirillales</taxon>
        <taxon>Endozoicomonadaceae</taxon>
        <taxon>Kistimonas</taxon>
    </lineage>
</organism>
<gene>
    <name evidence="1" type="ORF">GCM10023116_18910</name>
</gene>
<accession>A0ABP8V133</accession>
<reference evidence="2" key="1">
    <citation type="journal article" date="2019" name="Int. J. Syst. Evol. Microbiol.">
        <title>The Global Catalogue of Microorganisms (GCM) 10K type strain sequencing project: providing services to taxonomists for standard genome sequencing and annotation.</title>
        <authorList>
            <consortium name="The Broad Institute Genomics Platform"/>
            <consortium name="The Broad Institute Genome Sequencing Center for Infectious Disease"/>
            <person name="Wu L."/>
            <person name="Ma J."/>
        </authorList>
    </citation>
    <scope>NUCLEOTIDE SEQUENCE [LARGE SCALE GENOMIC DNA]</scope>
    <source>
        <strain evidence="2">JCM 17805</strain>
    </source>
</reference>
<dbReference type="Proteomes" id="UP001500604">
    <property type="component" value="Unassembled WGS sequence"/>
</dbReference>
<dbReference type="EMBL" id="BAABFL010000193">
    <property type="protein sequence ID" value="GAA4649616.1"/>
    <property type="molecule type" value="Genomic_DNA"/>
</dbReference>